<keyword evidence="2" id="KW-0813">Transport</keyword>
<keyword evidence="3 5" id="KW-0732">Signal</keyword>
<dbReference type="PANTHER" id="PTHR30222">
    <property type="entry name" value="SPERMIDINE/PUTRESCINE-BINDING PERIPLASMIC PROTEIN"/>
    <property type="match status" value="1"/>
</dbReference>
<dbReference type="Proteomes" id="UP000595481">
    <property type="component" value="Chromosome"/>
</dbReference>
<dbReference type="EMBL" id="CP066092">
    <property type="protein sequence ID" value="QQB19080.1"/>
    <property type="molecule type" value="Genomic_DNA"/>
</dbReference>
<organism evidence="6 7">
    <name type="scientific">Aeromonas jandaei</name>
    <dbReference type="NCBI Taxonomy" id="650"/>
    <lineage>
        <taxon>Bacteria</taxon>
        <taxon>Pseudomonadati</taxon>
        <taxon>Pseudomonadota</taxon>
        <taxon>Gammaproteobacteria</taxon>
        <taxon>Aeromonadales</taxon>
        <taxon>Aeromonadaceae</taxon>
        <taxon>Aeromonas</taxon>
    </lineage>
</organism>
<dbReference type="CDD" id="cd13588">
    <property type="entry name" value="PBP2_polyamine_1"/>
    <property type="match status" value="1"/>
</dbReference>
<protein>
    <submittedName>
        <fullName evidence="6">ABC transporter substrate-binding protein</fullName>
    </submittedName>
</protein>
<keyword evidence="7" id="KW-1185">Reference proteome</keyword>
<accession>A0ABX6ZHY2</accession>
<dbReference type="Pfam" id="PF13416">
    <property type="entry name" value="SBP_bac_8"/>
    <property type="match status" value="1"/>
</dbReference>
<evidence type="ECO:0000256" key="3">
    <source>
        <dbReference type="ARBA" id="ARBA00022729"/>
    </source>
</evidence>
<evidence type="ECO:0000313" key="7">
    <source>
        <dbReference type="Proteomes" id="UP000595481"/>
    </source>
</evidence>
<keyword evidence="4" id="KW-0574">Periplasm</keyword>
<dbReference type="SUPFAM" id="SSF53850">
    <property type="entry name" value="Periplasmic binding protein-like II"/>
    <property type="match status" value="1"/>
</dbReference>
<proteinExistence type="predicted"/>
<comment type="subcellular location">
    <subcellularLocation>
        <location evidence="1">Periplasm</location>
    </subcellularLocation>
</comment>
<evidence type="ECO:0000256" key="1">
    <source>
        <dbReference type="ARBA" id="ARBA00004418"/>
    </source>
</evidence>
<dbReference type="PRINTS" id="PR00909">
    <property type="entry name" value="SPERMDNBNDNG"/>
</dbReference>
<evidence type="ECO:0000256" key="5">
    <source>
        <dbReference type="SAM" id="SignalP"/>
    </source>
</evidence>
<evidence type="ECO:0000313" key="6">
    <source>
        <dbReference type="EMBL" id="QQB19080.1"/>
    </source>
</evidence>
<sequence length="375" mass="41191">MRLTALCLGLLASSLPLHAAQKGEGQVDIVAWAGYVERGETDKNYDWVTGFEQATGCKVTVKTAATSDEMVALMNEGGFDLVTASGDASLRLIAGGKVQPLDLSRIPSWSKVDPRLQNAPWHTVNGKHYGVPYQWGSNVLMYNTKVFPKAPDSWSVVFEAQTLPDGKPNKGRIQAFDGPIYIADAALYLMTHKPELGIKDPYELNEDQYKAALELLRQQRQLVGRYWHDAFVQIDDFKNEGVVASSSWPFQANTLAADKQPVATVVPKEGVTGWADTTMLHAEAKHPVCAYQWLEHSLDNKLQGDLASWFGSVPVVPAACQGNALLGAEGCKTNGADNFARVHFWRTPVSQCKSQGTCVPYYRWVSDYIAILGGR</sequence>
<name>A0ABX6ZHY2_AERJA</name>
<gene>
    <name evidence="6" type="ORF">I6H43_16305</name>
</gene>
<dbReference type="InterPro" id="IPR001188">
    <property type="entry name" value="Sperm_putr-bd"/>
</dbReference>
<evidence type="ECO:0000256" key="4">
    <source>
        <dbReference type="ARBA" id="ARBA00022764"/>
    </source>
</evidence>
<dbReference type="PANTHER" id="PTHR30222:SF18">
    <property type="entry name" value="BIFUNCTIONAL POLYHYDROXYBUTYRATE SYNTHASE _ ABC TRANSPORTER PERIPLASMIC BINDING PROTEIN-RELATED"/>
    <property type="match status" value="1"/>
</dbReference>
<dbReference type="Gene3D" id="3.40.190.10">
    <property type="entry name" value="Periplasmic binding protein-like II"/>
    <property type="match status" value="2"/>
</dbReference>
<feature type="chain" id="PRO_5046995198" evidence="5">
    <location>
        <begin position="20"/>
        <end position="375"/>
    </location>
</feature>
<reference evidence="6 7" key="1">
    <citation type="submission" date="2020-12" db="EMBL/GenBank/DDBJ databases">
        <title>FDA dAtabase for Regulatory Grade micrObial Sequences (FDA-ARGOS): Supporting development and validation of Infectious Disease Dx tests.</title>
        <authorList>
            <person name="Sproer C."/>
            <person name="Gronow S."/>
            <person name="Severitt S."/>
            <person name="Schroder I."/>
            <person name="Tallon L."/>
            <person name="Sadzewicz L."/>
            <person name="Zhao X."/>
            <person name="Boylan J."/>
            <person name="Ott S."/>
            <person name="Bowen H."/>
            <person name="Vavikolanu K."/>
            <person name="Mehta A."/>
            <person name="Aluvathingal J."/>
            <person name="Nadendla S."/>
            <person name="Lowell S."/>
            <person name="Myers T."/>
            <person name="Yan Y."/>
            <person name="Sichtig H."/>
        </authorList>
    </citation>
    <scope>NUCLEOTIDE SEQUENCE [LARGE SCALE GENOMIC DNA]</scope>
    <source>
        <strain evidence="6 7">FDAARGOS_986</strain>
    </source>
</reference>
<dbReference type="GeneID" id="69552871"/>
<feature type="signal peptide" evidence="5">
    <location>
        <begin position="1"/>
        <end position="19"/>
    </location>
</feature>
<dbReference type="InterPro" id="IPR006059">
    <property type="entry name" value="SBP"/>
</dbReference>
<evidence type="ECO:0000256" key="2">
    <source>
        <dbReference type="ARBA" id="ARBA00022448"/>
    </source>
</evidence>
<dbReference type="RefSeq" id="WP_033115309.1">
    <property type="nucleotide sequence ID" value="NZ_AP024466.1"/>
</dbReference>